<keyword evidence="15" id="KW-1185">Reference proteome</keyword>
<evidence type="ECO:0000313" key="15">
    <source>
        <dbReference type="Proteomes" id="UP001211065"/>
    </source>
</evidence>
<evidence type="ECO:0000256" key="1">
    <source>
        <dbReference type="ARBA" id="ARBA00004141"/>
    </source>
</evidence>
<feature type="transmembrane region" description="Helical" evidence="12">
    <location>
        <begin position="154"/>
        <end position="176"/>
    </location>
</feature>
<feature type="transmembrane region" description="Helical" evidence="12">
    <location>
        <begin position="84"/>
        <end position="102"/>
    </location>
</feature>
<feature type="transmembrane region" description="Helical" evidence="12">
    <location>
        <begin position="21"/>
        <end position="43"/>
    </location>
</feature>
<reference evidence="14" key="1">
    <citation type="submission" date="2020-05" db="EMBL/GenBank/DDBJ databases">
        <title>Phylogenomic resolution of chytrid fungi.</title>
        <authorList>
            <person name="Stajich J.E."/>
            <person name="Amses K."/>
            <person name="Simmons R."/>
            <person name="Seto K."/>
            <person name="Myers J."/>
            <person name="Bonds A."/>
            <person name="Quandt C.A."/>
            <person name="Barry K."/>
            <person name="Liu P."/>
            <person name="Grigoriev I."/>
            <person name="Longcore J.E."/>
            <person name="James T.Y."/>
        </authorList>
    </citation>
    <scope>NUCLEOTIDE SEQUENCE</scope>
    <source>
        <strain evidence="14">JEL0476</strain>
    </source>
</reference>
<keyword evidence="7 12" id="KW-1133">Transmembrane helix</keyword>
<evidence type="ECO:0000256" key="2">
    <source>
        <dbReference type="ARBA" id="ARBA00022448"/>
    </source>
</evidence>
<dbReference type="GO" id="GO:0005249">
    <property type="term" value="F:voltage-gated potassium channel activity"/>
    <property type="evidence" value="ECO:0007669"/>
    <property type="project" value="InterPro"/>
</dbReference>
<dbReference type="AlphaFoldDB" id="A0AAD5Y0T3"/>
<keyword evidence="8" id="KW-0406">Ion transport</keyword>
<keyword evidence="9 12" id="KW-0472">Membrane</keyword>
<dbReference type="InterPro" id="IPR005821">
    <property type="entry name" value="Ion_trans_dom"/>
</dbReference>
<keyword evidence="4 12" id="KW-0812">Transmembrane</keyword>
<dbReference type="Gene3D" id="1.10.287.70">
    <property type="match status" value="1"/>
</dbReference>
<evidence type="ECO:0000256" key="3">
    <source>
        <dbReference type="ARBA" id="ARBA00022538"/>
    </source>
</evidence>
<keyword evidence="5" id="KW-0631">Potassium channel</keyword>
<comment type="caution">
    <text evidence="14">The sequence shown here is derived from an EMBL/GenBank/DDBJ whole genome shotgun (WGS) entry which is preliminary data.</text>
</comment>
<dbReference type="GO" id="GO:0008076">
    <property type="term" value="C:voltage-gated potassium channel complex"/>
    <property type="evidence" value="ECO:0007669"/>
    <property type="project" value="InterPro"/>
</dbReference>
<dbReference type="Pfam" id="PF00520">
    <property type="entry name" value="Ion_trans"/>
    <property type="match status" value="1"/>
</dbReference>
<proteinExistence type="predicted"/>
<feature type="transmembrane region" description="Helical" evidence="12">
    <location>
        <begin position="114"/>
        <end position="133"/>
    </location>
</feature>
<evidence type="ECO:0000256" key="5">
    <source>
        <dbReference type="ARBA" id="ARBA00022826"/>
    </source>
</evidence>
<dbReference type="PRINTS" id="PR00169">
    <property type="entry name" value="KCHANNEL"/>
</dbReference>
<feature type="transmembrane region" description="Helical" evidence="12">
    <location>
        <begin position="204"/>
        <end position="224"/>
    </location>
</feature>
<feature type="domain" description="Ion transport" evidence="13">
    <location>
        <begin position="23"/>
        <end position="253"/>
    </location>
</feature>
<accession>A0AAD5Y0T3</accession>
<sequence>MAPWRAKLYHLMNKKDTFLGTLIYFVVLISILVSIVTLSISTLPYMHRTSYDIKLAVYVIDSTCIFVFTVELFLNCLSAPSFKYVLNLWYIIDILSILPFYIELFVTLGRNEDPIIFSTQVSSVAAIRVLRLFRIFRVFKIFKRSAKLRILGKAALDSLEGLSILLFSLFILVVFYSTLQFYAEQTVSYFSVKDDTWYYDNGDISPYQSIPAILFSTLVTLMGNPFSYPRSALGQIVMAATIISFVFVVAFPLVTLKINNFNFIKSVILLKTMISMSYSKAVRYYAEQSIFRKEEKLRKLREKQLNGISTPILNKSTLDLKKKTVSMNTLNSIKEEEEIENLNPVTNSFDPVNGKTVHDQFSNNFPDLVYHDINNSSGESTFEVINMEPSSSLSESLQNLPNSETCTISTPILAMPLTIHSSTIKNGSPPSNTQGIQAQSGSPKIKGKDFWGKAKEKTVLTSPKIADGFSNVVQNVLEGKTKKGCIVEMEKSILFQLNPLKKNKFELFPKSSAELLSSSEKERSSQSGKKEKAGNILANAVSNLTEVNLKVVDWEYQTGPTKRIKRPKVKKPPTNITPGTIEGLVNDDSEDDVELEFEELVDKYGWKGGDKLNLTIAIKNHDQFKKLLKALSEFE</sequence>
<dbReference type="PANTHER" id="PTHR11537">
    <property type="entry name" value="VOLTAGE-GATED POTASSIUM CHANNEL"/>
    <property type="match status" value="1"/>
</dbReference>
<feature type="transmembrane region" description="Helical" evidence="12">
    <location>
        <begin position="55"/>
        <end position="77"/>
    </location>
</feature>
<evidence type="ECO:0000256" key="4">
    <source>
        <dbReference type="ARBA" id="ARBA00022692"/>
    </source>
</evidence>
<gene>
    <name evidence="14" type="ORF">HK099_003653</name>
</gene>
<keyword evidence="2" id="KW-0813">Transport</keyword>
<evidence type="ECO:0000259" key="13">
    <source>
        <dbReference type="Pfam" id="PF00520"/>
    </source>
</evidence>
<evidence type="ECO:0000256" key="6">
    <source>
        <dbReference type="ARBA" id="ARBA00022958"/>
    </source>
</evidence>
<keyword evidence="10" id="KW-0407">Ion channel</keyword>
<dbReference type="SUPFAM" id="SSF81324">
    <property type="entry name" value="Voltage-gated potassium channels"/>
    <property type="match status" value="1"/>
</dbReference>
<keyword evidence="6" id="KW-0630">Potassium</keyword>
<dbReference type="Proteomes" id="UP001211065">
    <property type="component" value="Unassembled WGS sequence"/>
</dbReference>
<evidence type="ECO:0000256" key="9">
    <source>
        <dbReference type="ARBA" id="ARBA00023136"/>
    </source>
</evidence>
<feature type="compositionally biased region" description="Polar residues" evidence="11">
    <location>
        <begin position="424"/>
        <end position="442"/>
    </location>
</feature>
<keyword evidence="3" id="KW-0633">Potassium transport</keyword>
<organism evidence="14 15">
    <name type="scientific">Clydaea vesicula</name>
    <dbReference type="NCBI Taxonomy" id="447962"/>
    <lineage>
        <taxon>Eukaryota</taxon>
        <taxon>Fungi</taxon>
        <taxon>Fungi incertae sedis</taxon>
        <taxon>Chytridiomycota</taxon>
        <taxon>Chytridiomycota incertae sedis</taxon>
        <taxon>Chytridiomycetes</taxon>
        <taxon>Lobulomycetales</taxon>
        <taxon>Lobulomycetaceae</taxon>
        <taxon>Clydaea</taxon>
    </lineage>
</organism>
<evidence type="ECO:0000256" key="10">
    <source>
        <dbReference type="ARBA" id="ARBA00023303"/>
    </source>
</evidence>
<evidence type="ECO:0000256" key="7">
    <source>
        <dbReference type="ARBA" id="ARBA00022989"/>
    </source>
</evidence>
<comment type="subcellular location">
    <subcellularLocation>
        <location evidence="1">Membrane</location>
        <topology evidence="1">Multi-pass membrane protein</topology>
    </subcellularLocation>
</comment>
<evidence type="ECO:0000313" key="14">
    <source>
        <dbReference type="EMBL" id="KAJ3221269.1"/>
    </source>
</evidence>
<feature type="transmembrane region" description="Helical" evidence="12">
    <location>
        <begin position="236"/>
        <end position="256"/>
    </location>
</feature>
<dbReference type="GO" id="GO:0001508">
    <property type="term" value="P:action potential"/>
    <property type="evidence" value="ECO:0007669"/>
    <property type="project" value="TreeGrafter"/>
</dbReference>
<protein>
    <recommendedName>
        <fullName evidence="13">Ion transport domain-containing protein</fullName>
    </recommendedName>
</protein>
<evidence type="ECO:0000256" key="11">
    <source>
        <dbReference type="SAM" id="MobiDB-lite"/>
    </source>
</evidence>
<evidence type="ECO:0000256" key="8">
    <source>
        <dbReference type="ARBA" id="ARBA00023065"/>
    </source>
</evidence>
<dbReference type="PANTHER" id="PTHR11537:SF254">
    <property type="entry name" value="POTASSIUM VOLTAGE-GATED CHANNEL PROTEIN SHAB"/>
    <property type="match status" value="1"/>
</dbReference>
<evidence type="ECO:0000256" key="12">
    <source>
        <dbReference type="SAM" id="Phobius"/>
    </source>
</evidence>
<name>A0AAD5Y0T3_9FUNG</name>
<dbReference type="InterPro" id="IPR028325">
    <property type="entry name" value="VG_K_chnl"/>
</dbReference>
<dbReference type="EMBL" id="JADGJW010000240">
    <property type="protein sequence ID" value="KAJ3221269.1"/>
    <property type="molecule type" value="Genomic_DNA"/>
</dbReference>
<feature type="region of interest" description="Disordered" evidence="11">
    <location>
        <begin position="424"/>
        <end position="447"/>
    </location>
</feature>